<evidence type="ECO:0000256" key="2">
    <source>
        <dbReference type="SAM" id="Phobius"/>
    </source>
</evidence>
<evidence type="ECO:0000313" key="4">
    <source>
        <dbReference type="Proteomes" id="UP001420932"/>
    </source>
</evidence>
<gene>
    <name evidence="3" type="ORF">Syun_010200</name>
</gene>
<comment type="caution">
    <text evidence="3">The sequence shown here is derived from an EMBL/GenBank/DDBJ whole genome shotgun (WGS) entry which is preliminary data.</text>
</comment>
<feature type="region of interest" description="Disordered" evidence="1">
    <location>
        <begin position="165"/>
        <end position="187"/>
    </location>
</feature>
<proteinExistence type="predicted"/>
<feature type="transmembrane region" description="Helical" evidence="2">
    <location>
        <begin position="238"/>
        <end position="258"/>
    </location>
</feature>
<dbReference type="Proteomes" id="UP001420932">
    <property type="component" value="Unassembled WGS sequence"/>
</dbReference>
<name>A0AAP0KG09_9MAGN</name>
<organism evidence="3 4">
    <name type="scientific">Stephania yunnanensis</name>
    <dbReference type="NCBI Taxonomy" id="152371"/>
    <lineage>
        <taxon>Eukaryota</taxon>
        <taxon>Viridiplantae</taxon>
        <taxon>Streptophyta</taxon>
        <taxon>Embryophyta</taxon>
        <taxon>Tracheophyta</taxon>
        <taxon>Spermatophyta</taxon>
        <taxon>Magnoliopsida</taxon>
        <taxon>Ranunculales</taxon>
        <taxon>Menispermaceae</taxon>
        <taxon>Menispermoideae</taxon>
        <taxon>Cissampelideae</taxon>
        <taxon>Stephania</taxon>
    </lineage>
</organism>
<keyword evidence="4" id="KW-1185">Reference proteome</keyword>
<keyword evidence="2" id="KW-0472">Membrane</keyword>
<reference evidence="3 4" key="1">
    <citation type="submission" date="2024-01" db="EMBL/GenBank/DDBJ databases">
        <title>Genome assemblies of Stephania.</title>
        <authorList>
            <person name="Yang L."/>
        </authorList>
    </citation>
    <scope>NUCLEOTIDE SEQUENCE [LARGE SCALE GENOMIC DNA]</scope>
    <source>
        <strain evidence="3">YNDBR</strain>
        <tissue evidence="3">Leaf</tissue>
    </source>
</reference>
<sequence>MRKNSIEISFSINRASEKTEKETKLMRVLVWNKNGGRFEVGEYSLQIYSLCVLDFSLKGHFFFFAGQSTVVLVSDSGLPELGDFMGEEAEVCDQNQRYCLIENRGSDCFIVDIETLSRNHGLAEELITTPTNFNSTVNMMRSFSKKESQRGESKSTSGAVTAVASCDATSGPSNEKLQASPRKPRCTGEEGIKTQVKLVQKQMERMANIDNNEGKYYTWPRRYCKQRLSARLMDPRRVLFFFATLSSLGTIILIYFSLSIARLGDNTS</sequence>
<evidence type="ECO:0000256" key="1">
    <source>
        <dbReference type="SAM" id="MobiDB-lite"/>
    </source>
</evidence>
<dbReference type="EMBL" id="JBBNAF010000004">
    <property type="protein sequence ID" value="KAK9151891.1"/>
    <property type="molecule type" value="Genomic_DNA"/>
</dbReference>
<dbReference type="AlphaFoldDB" id="A0AAP0KG09"/>
<keyword evidence="2" id="KW-1133">Transmembrane helix</keyword>
<dbReference type="PANTHER" id="PTHR34064:SF4">
    <property type="entry name" value="PROTEIN, PUTATIVE-RELATED"/>
    <property type="match status" value="1"/>
</dbReference>
<protein>
    <submittedName>
        <fullName evidence="3">Uncharacterized protein</fullName>
    </submittedName>
</protein>
<keyword evidence="2" id="KW-0812">Transmembrane</keyword>
<evidence type="ECO:0000313" key="3">
    <source>
        <dbReference type="EMBL" id="KAK9151891.1"/>
    </source>
</evidence>
<feature type="compositionally biased region" description="Polar residues" evidence="1">
    <location>
        <begin position="167"/>
        <end position="177"/>
    </location>
</feature>
<accession>A0AAP0KG09</accession>
<dbReference type="PANTHER" id="PTHR34064">
    <property type="entry name" value="OS04G0672300 PROTEIN"/>
    <property type="match status" value="1"/>
</dbReference>